<feature type="chain" id="PRO_5021202420" description="Protein ROT1" evidence="10">
    <location>
        <begin position="20"/>
        <end position="180"/>
    </location>
</feature>
<dbReference type="EMBL" id="SFCI01000288">
    <property type="protein sequence ID" value="TFY80789.1"/>
    <property type="molecule type" value="Genomic_DNA"/>
</dbReference>
<keyword evidence="5" id="KW-0812">Transmembrane</keyword>
<dbReference type="Pfam" id="PF10681">
    <property type="entry name" value="Rot1"/>
    <property type="match status" value="1"/>
</dbReference>
<evidence type="ECO:0000256" key="4">
    <source>
        <dbReference type="ARBA" id="ARBA00017291"/>
    </source>
</evidence>
<keyword evidence="9" id="KW-0472">Membrane</keyword>
<dbReference type="PANTHER" id="PTHR28090">
    <property type="entry name" value="PROTEIN ROT1"/>
    <property type="match status" value="1"/>
</dbReference>
<dbReference type="PANTHER" id="PTHR28090:SF1">
    <property type="entry name" value="PROTEIN ROT1"/>
    <property type="match status" value="1"/>
</dbReference>
<accession>A0A4Z0A4H2</accession>
<name>A0A4Z0A4H2_9AGAM</name>
<organism evidence="11 12">
    <name type="scientific">Hericium alpestre</name>
    <dbReference type="NCBI Taxonomy" id="135208"/>
    <lineage>
        <taxon>Eukaryota</taxon>
        <taxon>Fungi</taxon>
        <taxon>Dikarya</taxon>
        <taxon>Basidiomycota</taxon>
        <taxon>Agaricomycotina</taxon>
        <taxon>Agaricomycetes</taxon>
        <taxon>Russulales</taxon>
        <taxon>Hericiaceae</taxon>
        <taxon>Hericium</taxon>
    </lineage>
</organism>
<evidence type="ECO:0000256" key="7">
    <source>
        <dbReference type="ARBA" id="ARBA00022824"/>
    </source>
</evidence>
<keyword evidence="12" id="KW-1185">Reference proteome</keyword>
<keyword evidence="7" id="KW-0256">Endoplasmic reticulum</keyword>
<evidence type="ECO:0000256" key="3">
    <source>
        <dbReference type="ARBA" id="ARBA00016195"/>
    </source>
</evidence>
<dbReference type="GO" id="GO:0006458">
    <property type="term" value="P:'de novo' protein folding"/>
    <property type="evidence" value="ECO:0007669"/>
    <property type="project" value="InterPro"/>
</dbReference>
<comment type="similarity">
    <text evidence="2">Belongs to the ROT1 family.</text>
</comment>
<dbReference type="AlphaFoldDB" id="A0A4Z0A4H2"/>
<dbReference type="Proteomes" id="UP000298061">
    <property type="component" value="Unassembled WGS sequence"/>
</dbReference>
<reference evidence="11 12" key="1">
    <citation type="submission" date="2019-02" db="EMBL/GenBank/DDBJ databases">
        <title>Genome sequencing of the rare red list fungi Hericium alpestre (H. flagellum).</title>
        <authorList>
            <person name="Buettner E."/>
            <person name="Kellner H."/>
        </authorList>
    </citation>
    <scope>NUCLEOTIDE SEQUENCE [LARGE SCALE GENOMIC DNA]</scope>
    <source>
        <strain evidence="11 12">DSM 108284</strain>
    </source>
</reference>
<evidence type="ECO:0000313" key="11">
    <source>
        <dbReference type="EMBL" id="TFY80789.1"/>
    </source>
</evidence>
<proteinExistence type="inferred from homology"/>
<dbReference type="STRING" id="135208.A0A4Z0A4H2"/>
<evidence type="ECO:0000256" key="2">
    <source>
        <dbReference type="ARBA" id="ARBA00007149"/>
    </source>
</evidence>
<dbReference type="GO" id="GO:0005789">
    <property type="term" value="C:endoplasmic reticulum membrane"/>
    <property type="evidence" value="ECO:0007669"/>
    <property type="project" value="UniProtKB-SubCell"/>
</dbReference>
<comment type="subcellular location">
    <subcellularLocation>
        <location evidence="1">Endoplasmic reticulum membrane</location>
        <topology evidence="1">Single-pass type I membrane protein</topology>
    </subcellularLocation>
</comment>
<feature type="signal peptide" evidence="10">
    <location>
        <begin position="1"/>
        <end position="19"/>
    </location>
</feature>
<evidence type="ECO:0000256" key="9">
    <source>
        <dbReference type="ARBA" id="ARBA00023136"/>
    </source>
</evidence>
<evidence type="ECO:0000256" key="8">
    <source>
        <dbReference type="ARBA" id="ARBA00022989"/>
    </source>
</evidence>
<keyword evidence="8" id="KW-1133">Transmembrane helix</keyword>
<evidence type="ECO:0000256" key="10">
    <source>
        <dbReference type="SAM" id="SignalP"/>
    </source>
</evidence>
<comment type="caution">
    <text evidence="11">The sequence shown here is derived from an EMBL/GenBank/DDBJ whole genome shotgun (WGS) entry which is preliminary data.</text>
</comment>
<dbReference type="GO" id="GO:0051082">
    <property type="term" value="F:unfolded protein binding"/>
    <property type="evidence" value="ECO:0007669"/>
    <property type="project" value="TreeGrafter"/>
</dbReference>
<dbReference type="InterPro" id="IPR019623">
    <property type="entry name" value="Rot1"/>
</dbReference>
<evidence type="ECO:0000313" key="12">
    <source>
        <dbReference type="Proteomes" id="UP000298061"/>
    </source>
</evidence>
<gene>
    <name evidence="11" type="ORF">EWM64_g3224</name>
</gene>
<dbReference type="OrthoDB" id="5327821at2759"/>
<protein>
    <recommendedName>
        <fullName evidence="4">Protein ROT1</fullName>
    </recommendedName>
    <alternativeName>
        <fullName evidence="3">Protein rot1</fullName>
    </alternativeName>
</protein>
<evidence type="ECO:0000256" key="5">
    <source>
        <dbReference type="ARBA" id="ARBA00022692"/>
    </source>
</evidence>
<evidence type="ECO:0000256" key="1">
    <source>
        <dbReference type="ARBA" id="ARBA00004115"/>
    </source>
</evidence>
<sequence length="180" mass="19958">MYFTHFFALVLASVPAALAQTGAPIQYVAAHNTTPIYGTWASGSKNVLTGPGFANPANLSFTYPLTTGVAYSFSSDGYYEVARYRFNGNGSQPNCITGVINWVHGKYQLVDNGSIILNPWADGYQQIQDPCVAVSNFIEQYNDTELYQSWQIFTDPVDGYKLHLFGRCATRRRACHPPRP</sequence>
<evidence type="ECO:0000256" key="6">
    <source>
        <dbReference type="ARBA" id="ARBA00022729"/>
    </source>
</evidence>
<keyword evidence="6 10" id="KW-0732">Signal</keyword>